<proteinExistence type="predicted"/>
<gene>
    <name evidence="1" type="ORF">HPB50_008669</name>
</gene>
<accession>A0ACB7SLI9</accession>
<dbReference type="Proteomes" id="UP000821845">
    <property type="component" value="Chromosome 3"/>
</dbReference>
<protein>
    <submittedName>
        <fullName evidence="1">Uncharacterized protein</fullName>
    </submittedName>
</protein>
<comment type="caution">
    <text evidence="1">The sequence shown here is derived from an EMBL/GenBank/DDBJ whole genome shotgun (WGS) entry which is preliminary data.</text>
</comment>
<evidence type="ECO:0000313" key="1">
    <source>
        <dbReference type="EMBL" id="KAH6935728.1"/>
    </source>
</evidence>
<keyword evidence="2" id="KW-1185">Reference proteome</keyword>
<reference evidence="1" key="1">
    <citation type="submission" date="2020-05" db="EMBL/GenBank/DDBJ databases">
        <title>Large-scale comparative analyses of tick genomes elucidate their genetic diversity and vector capacities.</title>
        <authorList>
            <person name="Jia N."/>
            <person name="Wang J."/>
            <person name="Shi W."/>
            <person name="Du L."/>
            <person name="Sun Y."/>
            <person name="Zhan W."/>
            <person name="Jiang J."/>
            <person name="Wang Q."/>
            <person name="Zhang B."/>
            <person name="Ji P."/>
            <person name="Sakyi L.B."/>
            <person name="Cui X."/>
            <person name="Yuan T."/>
            <person name="Jiang B."/>
            <person name="Yang W."/>
            <person name="Lam T.T.-Y."/>
            <person name="Chang Q."/>
            <person name="Ding S."/>
            <person name="Wang X."/>
            <person name="Zhu J."/>
            <person name="Ruan X."/>
            <person name="Zhao L."/>
            <person name="Wei J."/>
            <person name="Que T."/>
            <person name="Du C."/>
            <person name="Cheng J."/>
            <person name="Dai P."/>
            <person name="Han X."/>
            <person name="Huang E."/>
            <person name="Gao Y."/>
            <person name="Liu J."/>
            <person name="Shao H."/>
            <person name="Ye R."/>
            <person name="Li L."/>
            <person name="Wei W."/>
            <person name="Wang X."/>
            <person name="Wang C."/>
            <person name="Yang T."/>
            <person name="Huo Q."/>
            <person name="Li W."/>
            <person name="Guo W."/>
            <person name="Chen H."/>
            <person name="Zhou L."/>
            <person name="Ni X."/>
            <person name="Tian J."/>
            <person name="Zhou Y."/>
            <person name="Sheng Y."/>
            <person name="Liu T."/>
            <person name="Pan Y."/>
            <person name="Xia L."/>
            <person name="Li J."/>
            <person name="Zhao F."/>
            <person name="Cao W."/>
        </authorList>
    </citation>
    <scope>NUCLEOTIDE SEQUENCE</scope>
    <source>
        <strain evidence="1">Hyas-2018</strain>
    </source>
</reference>
<name>A0ACB7SLI9_HYAAI</name>
<dbReference type="EMBL" id="CM023483">
    <property type="protein sequence ID" value="KAH6935728.1"/>
    <property type="molecule type" value="Genomic_DNA"/>
</dbReference>
<sequence length="179" mass="19982">MSATPEDYTTPLCQKDGERDVDLRPRIDSSDIHDFLVLRTSFITREPLKSKKALEGHNFVTSGWVPEPWVKKVAANTVIAVTQANHSQSINKPPVDVWFMGKSDGEVLAAHCTCMARNGEACSHLAVLLLYVEYSVRAWEMCACTESRNSWLPPLVKKLHTRPVAAMDLASSVMKKRLS</sequence>
<organism evidence="1 2">
    <name type="scientific">Hyalomma asiaticum</name>
    <name type="common">Tick</name>
    <dbReference type="NCBI Taxonomy" id="266040"/>
    <lineage>
        <taxon>Eukaryota</taxon>
        <taxon>Metazoa</taxon>
        <taxon>Ecdysozoa</taxon>
        <taxon>Arthropoda</taxon>
        <taxon>Chelicerata</taxon>
        <taxon>Arachnida</taxon>
        <taxon>Acari</taxon>
        <taxon>Parasitiformes</taxon>
        <taxon>Ixodida</taxon>
        <taxon>Ixodoidea</taxon>
        <taxon>Ixodidae</taxon>
        <taxon>Hyalomminae</taxon>
        <taxon>Hyalomma</taxon>
    </lineage>
</organism>
<evidence type="ECO:0000313" key="2">
    <source>
        <dbReference type="Proteomes" id="UP000821845"/>
    </source>
</evidence>